<organism evidence="2 3">
    <name type="scientific">Amycolatopsis plumensis</name>
    <dbReference type="NCBI Taxonomy" id="236508"/>
    <lineage>
        <taxon>Bacteria</taxon>
        <taxon>Bacillati</taxon>
        <taxon>Actinomycetota</taxon>
        <taxon>Actinomycetes</taxon>
        <taxon>Pseudonocardiales</taxon>
        <taxon>Pseudonocardiaceae</taxon>
        <taxon>Amycolatopsis</taxon>
    </lineage>
</organism>
<dbReference type="Proteomes" id="UP001589535">
    <property type="component" value="Unassembled WGS sequence"/>
</dbReference>
<feature type="chain" id="PRO_5047066298" description="Lipoprotein" evidence="1">
    <location>
        <begin position="20"/>
        <end position="201"/>
    </location>
</feature>
<gene>
    <name evidence="2" type="ORF">ACFFTO_28425</name>
</gene>
<evidence type="ECO:0000313" key="2">
    <source>
        <dbReference type="EMBL" id="MFB9688124.1"/>
    </source>
</evidence>
<dbReference type="PROSITE" id="PS51257">
    <property type="entry name" value="PROKAR_LIPOPROTEIN"/>
    <property type="match status" value="1"/>
</dbReference>
<feature type="signal peptide" evidence="1">
    <location>
        <begin position="1"/>
        <end position="19"/>
    </location>
</feature>
<proteinExistence type="predicted"/>
<name>A0ABV5U9S1_9PSEU</name>
<protein>
    <recommendedName>
        <fullName evidence="4">Lipoprotein</fullName>
    </recommendedName>
</protein>
<accession>A0ABV5U9S1</accession>
<keyword evidence="3" id="KW-1185">Reference proteome</keyword>
<comment type="caution">
    <text evidence="2">The sequence shown here is derived from an EMBL/GenBank/DDBJ whole genome shotgun (WGS) entry which is preliminary data.</text>
</comment>
<reference evidence="2 3" key="1">
    <citation type="submission" date="2024-09" db="EMBL/GenBank/DDBJ databases">
        <authorList>
            <person name="Sun Q."/>
            <person name="Mori K."/>
        </authorList>
    </citation>
    <scope>NUCLEOTIDE SEQUENCE [LARGE SCALE GENOMIC DNA]</scope>
    <source>
        <strain evidence="2 3">JCM 13852</strain>
    </source>
</reference>
<evidence type="ECO:0008006" key="4">
    <source>
        <dbReference type="Google" id="ProtNLM"/>
    </source>
</evidence>
<dbReference type="RefSeq" id="WP_378199607.1">
    <property type="nucleotide sequence ID" value="NZ_JBHMBK010000024.1"/>
</dbReference>
<sequence length="201" mass="20403">MTKPAILLVVAAIATAGLAACSSEPPPVTGTAPVAAPASVTPPVSTAATAAPAYITKKVGERAGISNTDGSTAVEFWVTKISVDPKCSPYASRQAGKHTVLLDVTVKTYIDRDAASGISAFSVLPGLINPFAFSTTGADGVTNQAETDMCADPKQLPSAYAPNRTYTGQVAISTAAKSGTLQLTDGSGLFGPGAHGWEWSY</sequence>
<evidence type="ECO:0000256" key="1">
    <source>
        <dbReference type="SAM" id="SignalP"/>
    </source>
</evidence>
<keyword evidence="1" id="KW-0732">Signal</keyword>
<dbReference type="EMBL" id="JBHMBK010000024">
    <property type="protein sequence ID" value="MFB9688124.1"/>
    <property type="molecule type" value="Genomic_DNA"/>
</dbReference>
<evidence type="ECO:0000313" key="3">
    <source>
        <dbReference type="Proteomes" id="UP001589535"/>
    </source>
</evidence>